<name>A0A1M7ADE9_9FLAO</name>
<protein>
    <recommendedName>
        <fullName evidence="3">Erythromycin esterase homolog</fullName>
    </recommendedName>
</protein>
<reference evidence="2" key="1">
    <citation type="submission" date="2016-11" db="EMBL/GenBank/DDBJ databases">
        <authorList>
            <person name="Varghese N."/>
            <person name="Submissions S."/>
        </authorList>
    </citation>
    <scope>NUCLEOTIDE SEQUENCE [LARGE SCALE GENOMIC DNA]</scope>
    <source>
        <strain evidence="2">DSM 24724</strain>
    </source>
</reference>
<dbReference type="STRING" id="946677.SAMN05444484_1011392"/>
<gene>
    <name evidence="1" type="ORF">SAMN05444484_1011392</name>
</gene>
<evidence type="ECO:0008006" key="3">
    <source>
        <dbReference type="Google" id="ProtNLM"/>
    </source>
</evidence>
<evidence type="ECO:0000313" key="2">
    <source>
        <dbReference type="Proteomes" id="UP000184028"/>
    </source>
</evidence>
<dbReference type="Proteomes" id="UP000184028">
    <property type="component" value="Unassembled WGS sequence"/>
</dbReference>
<evidence type="ECO:0000313" key="1">
    <source>
        <dbReference type="EMBL" id="SHL40801.1"/>
    </source>
</evidence>
<dbReference type="RefSeq" id="WP_068840853.1">
    <property type="nucleotide sequence ID" value="NZ_FRBT01000001.1"/>
</dbReference>
<keyword evidence="2" id="KW-1185">Reference proteome</keyword>
<organism evidence="1 2">
    <name type="scientific">Flavobacterium chilense</name>
    <dbReference type="NCBI Taxonomy" id="946677"/>
    <lineage>
        <taxon>Bacteria</taxon>
        <taxon>Pseudomonadati</taxon>
        <taxon>Bacteroidota</taxon>
        <taxon>Flavobacteriia</taxon>
        <taxon>Flavobacteriales</taxon>
        <taxon>Flavobacteriaceae</taxon>
        <taxon>Flavobacterium</taxon>
    </lineage>
</organism>
<accession>A0A1M7ADE9</accession>
<dbReference type="AlphaFoldDB" id="A0A1M7ADE9"/>
<sequence length="397" mass="45370">MNLKTILPVLAITIFTASGFSQSVNKLPDSLIVKNVFFYKNGNFEGKGWDLLKKELTKSHLVCIGEQHGVAEVPVFTGKIAEIIQPKALVVEIDPYTATKLSEIAKKPAEYSDYFKRKPYDFAFYSWQSEMNLIHKITLSNVEIWGINEINFLSIPTFFETLASTAKEDSNKKIVLKKAAAYTKNDFPLYGDTNKYNDFIAYRIKNSEVDSLLYDFRNENAISQKMLRDLKLSLPIFSNTSYQSRVSLMKKNLLNYLYPYITADEIKIPKLLFKLGANHASRWEFEISELADNLVDAAGKKSLHILAIGKQGTINAMAPVDNNKAIIAYNGLEEFKEFIPFFEKVSKDEWIVFDVRPIRRLLSNNKIVISDPKLKSYIMGFDLFVFFDKATGDKFIQ</sequence>
<dbReference type="EMBL" id="FRBT01000001">
    <property type="protein sequence ID" value="SHL40801.1"/>
    <property type="molecule type" value="Genomic_DNA"/>
</dbReference>
<dbReference type="OrthoDB" id="733813at2"/>
<proteinExistence type="predicted"/>